<dbReference type="PANTHER" id="PTHR48449:SF1">
    <property type="entry name" value="DUF1985 DOMAIN-CONTAINING PROTEIN"/>
    <property type="match status" value="1"/>
</dbReference>
<dbReference type="EMBL" id="SSTE01021454">
    <property type="protein sequence ID" value="KAA0032540.1"/>
    <property type="molecule type" value="Genomic_DNA"/>
</dbReference>
<feature type="region of interest" description="Disordered" evidence="1">
    <location>
        <begin position="160"/>
        <end position="183"/>
    </location>
</feature>
<proteinExistence type="predicted"/>
<comment type="caution">
    <text evidence="2">The sequence shown here is derived from an EMBL/GenBank/DDBJ whole genome shotgun (WGS) entry which is preliminary data.</text>
</comment>
<evidence type="ECO:0000256" key="1">
    <source>
        <dbReference type="SAM" id="MobiDB-lite"/>
    </source>
</evidence>
<evidence type="ECO:0000313" key="3">
    <source>
        <dbReference type="Proteomes" id="UP000321393"/>
    </source>
</evidence>
<accession>A0A5A7SNZ3</accession>
<organism evidence="2 3">
    <name type="scientific">Cucumis melo var. makuwa</name>
    <name type="common">Oriental melon</name>
    <dbReference type="NCBI Taxonomy" id="1194695"/>
    <lineage>
        <taxon>Eukaryota</taxon>
        <taxon>Viridiplantae</taxon>
        <taxon>Streptophyta</taxon>
        <taxon>Embryophyta</taxon>
        <taxon>Tracheophyta</taxon>
        <taxon>Spermatophyta</taxon>
        <taxon>Magnoliopsida</taxon>
        <taxon>eudicotyledons</taxon>
        <taxon>Gunneridae</taxon>
        <taxon>Pentapetalae</taxon>
        <taxon>rosids</taxon>
        <taxon>fabids</taxon>
        <taxon>Cucurbitales</taxon>
        <taxon>Cucurbitaceae</taxon>
        <taxon>Benincaseae</taxon>
        <taxon>Cucumis</taxon>
    </lineage>
</organism>
<sequence length="183" mass="21168">MLRKILFGHFLDVKLMFNGLLCRYILLREVDNKQDDVISFKLLSQKGSIRREDFDTIELDKERVKGALRENVVMHKKKLPETYSLYGFPFTFQVWTDETVSTISAWVGSHNRASHDAIPRIMQWSCTYSPRLKTHIQAIELTDEELAYLDQVLDIPSTDGYKDNPAAPLQEDDSPYSHPHGPI</sequence>
<gene>
    <name evidence="2" type="ORF">E6C27_scaffold465G00530</name>
</gene>
<name>A0A5A7SNZ3_CUCMM</name>
<protein>
    <submittedName>
        <fullName evidence="2">Ulp1-like peptidase</fullName>
    </submittedName>
</protein>
<dbReference type="Proteomes" id="UP000321393">
    <property type="component" value="Unassembled WGS sequence"/>
</dbReference>
<dbReference type="AlphaFoldDB" id="A0A5A7SNZ3"/>
<evidence type="ECO:0000313" key="2">
    <source>
        <dbReference type="EMBL" id="KAA0032540.1"/>
    </source>
</evidence>
<reference evidence="2 3" key="1">
    <citation type="submission" date="2019-08" db="EMBL/GenBank/DDBJ databases">
        <title>Draft genome sequences of two oriental melons (Cucumis melo L. var makuwa).</title>
        <authorList>
            <person name="Kwon S.-Y."/>
        </authorList>
    </citation>
    <scope>NUCLEOTIDE SEQUENCE [LARGE SCALE GENOMIC DNA]</scope>
    <source>
        <strain evidence="3">cv. SW 3</strain>
        <tissue evidence="2">Leaf</tissue>
    </source>
</reference>
<dbReference type="PANTHER" id="PTHR48449">
    <property type="entry name" value="DUF1985 DOMAIN-CONTAINING PROTEIN"/>
    <property type="match status" value="1"/>
</dbReference>